<keyword evidence="4" id="KW-1185">Reference proteome</keyword>
<evidence type="ECO:0000259" key="1">
    <source>
        <dbReference type="Pfam" id="PF03033"/>
    </source>
</evidence>
<dbReference type="Proteomes" id="UP001301152">
    <property type="component" value="Unassembled WGS sequence"/>
</dbReference>
<dbReference type="InterPro" id="IPR004276">
    <property type="entry name" value="GlycoTrans_28_N"/>
</dbReference>
<comment type="caution">
    <text evidence="3">The sequence shown here is derived from an EMBL/GenBank/DDBJ whole genome shotgun (WGS) entry which is preliminary data.</text>
</comment>
<evidence type="ECO:0000313" key="3">
    <source>
        <dbReference type="EMBL" id="MCX2563705.1"/>
    </source>
</evidence>
<feature type="domain" description="Glycosyltransferase family 28 N-terminal" evidence="1">
    <location>
        <begin position="3"/>
        <end position="138"/>
    </location>
</feature>
<dbReference type="SUPFAM" id="SSF53756">
    <property type="entry name" value="UDP-Glycosyltransferase/glycogen phosphorylase"/>
    <property type="match status" value="1"/>
</dbReference>
<dbReference type="Pfam" id="PF03033">
    <property type="entry name" value="Glyco_transf_28"/>
    <property type="match status" value="1"/>
</dbReference>
<protein>
    <submittedName>
        <fullName evidence="3">Glycosyltransferase</fullName>
    </submittedName>
</protein>
<accession>A0ABT3QEM0</accession>
<gene>
    <name evidence="3" type="ORF">OQ497_07025</name>
</gene>
<reference evidence="3 4" key="1">
    <citation type="submission" date="2022-11" db="EMBL/GenBank/DDBJ databases">
        <title>Genome sequencing of Acetobacter type strain.</title>
        <authorList>
            <person name="Heo J."/>
            <person name="Lee D."/>
            <person name="Han B.-H."/>
            <person name="Hong S.-B."/>
            <person name="Kwon S.-W."/>
        </authorList>
    </citation>
    <scope>NUCLEOTIDE SEQUENCE [LARGE SCALE GENOMIC DNA]</scope>
    <source>
        <strain evidence="3 4">KACC 21253</strain>
    </source>
</reference>
<dbReference type="Pfam" id="PF06722">
    <property type="entry name" value="EryCIII-like_C"/>
    <property type="match status" value="1"/>
</dbReference>
<dbReference type="InterPro" id="IPR050426">
    <property type="entry name" value="Glycosyltransferase_28"/>
</dbReference>
<dbReference type="InterPro" id="IPR002213">
    <property type="entry name" value="UDP_glucos_trans"/>
</dbReference>
<organism evidence="3 4">
    <name type="scientific">Acetobacter thailandicus</name>
    <dbReference type="NCBI Taxonomy" id="1502842"/>
    <lineage>
        <taxon>Bacteria</taxon>
        <taxon>Pseudomonadati</taxon>
        <taxon>Pseudomonadota</taxon>
        <taxon>Alphaproteobacteria</taxon>
        <taxon>Acetobacterales</taxon>
        <taxon>Acetobacteraceae</taxon>
        <taxon>Acetobacter</taxon>
    </lineage>
</organism>
<name>A0ABT3QEM0_9PROT</name>
<evidence type="ECO:0000313" key="4">
    <source>
        <dbReference type="Proteomes" id="UP001301152"/>
    </source>
</evidence>
<dbReference type="PANTHER" id="PTHR48050:SF13">
    <property type="entry name" value="STEROL 3-BETA-GLUCOSYLTRANSFERASE UGT80A2"/>
    <property type="match status" value="1"/>
</dbReference>
<dbReference type="EMBL" id="JAPIUZ010000003">
    <property type="protein sequence ID" value="MCX2563705.1"/>
    <property type="molecule type" value="Genomic_DNA"/>
</dbReference>
<dbReference type="RefSeq" id="WP_173559668.1">
    <property type="nucleotide sequence ID" value="NZ_JAPIUZ010000003.1"/>
</dbReference>
<evidence type="ECO:0000259" key="2">
    <source>
        <dbReference type="Pfam" id="PF06722"/>
    </source>
</evidence>
<sequence>MKIVIITIGTQGDARPFVALGRRLKEKGHDIVIATSDNHKELIETSGLTHAPLRSDFAELMAKEHAALDEGHPFTIGKKVSQVMTTWMPLWAQQGWEATEGADLIIGSGSGTVLGASLSEKRGIPFVQTQFMPLTPSKEIPPLWPSPKKRMPGIVNFLLGHLVRLIVWRVLANPASIIRKELGLEQFSWMGPWSSEYGDSGNRYILYAYSRYLLPQPSDWRSDRIAVTGNWFYDQADAWIAPADLVAFLESGNDKPIYVGFGSMRTGRSEEFTRKILDAIRKSGRRAVVATGWGALAKNQLVSADERIFFVDSVPHDWLFPRVSLAVHHGGAGTVAAAARAGIPQILLPFVADQFFWRWRMHEIGINPVMLDRKTLTSEQLADVIHMAQGSRFLKAAKILGEEIRSEDGIQAAIDTLDKWGMFRETPVKTKEKKQAEPAGL</sequence>
<dbReference type="Gene3D" id="3.40.50.2000">
    <property type="entry name" value="Glycogen Phosphorylase B"/>
    <property type="match status" value="2"/>
</dbReference>
<dbReference type="CDD" id="cd03784">
    <property type="entry name" value="GT1_Gtf-like"/>
    <property type="match status" value="1"/>
</dbReference>
<dbReference type="InterPro" id="IPR010610">
    <property type="entry name" value="EryCIII-like_C"/>
</dbReference>
<dbReference type="PANTHER" id="PTHR48050">
    <property type="entry name" value="STEROL 3-BETA-GLUCOSYLTRANSFERASE"/>
    <property type="match status" value="1"/>
</dbReference>
<feature type="domain" description="Erythromycin biosynthesis protein CIII-like C-terminal" evidence="2">
    <location>
        <begin position="297"/>
        <end position="405"/>
    </location>
</feature>
<proteinExistence type="predicted"/>